<dbReference type="AlphaFoldDB" id="A0A1T5HU29"/>
<dbReference type="OrthoDB" id="2234796at2"/>
<dbReference type="GO" id="GO:0003677">
    <property type="term" value="F:DNA binding"/>
    <property type="evidence" value="ECO:0007669"/>
    <property type="project" value="UniProtKB-KW"/>
</dbReference>
<dbReference type="EMBL" id="FUYV01000039">
    <property type="protein sequence ID" value="SKC24188.1"/>
    <property type="molecule type" value="Genomic_DNA"/>
</dbReference>
<comment type="similarity">
    <text evidence="1">Belongs to the type-I restriction system S methylase family.</text>
</comment>
<evidence type="ECO:0000259" key="4">
    <source>
        <dbReference type="Pfam" id="PF01420"/>
    </source>
</evidence>
<sequence>MNEIERTTLGDSCDFFNGKAHEKAIDAKGKYIVVNSKFISTEGKIIKRTKKQMFPLFKDDIVMVMSDVPNGKALAKCFIIDKDDAYSLNQRICCIRSKEFDTKYLYYQLNRHEHFLAFNNGENQTNLRKGDILDCPLIKPSLDEQRRIASELELAMSETRKLENIFQKKFDMVEELRAAIHRRAFENELIEIE</sequence>
<dbReference type="SUPFAM" id="SSF116734">
    <property type="entry name" value="DNA methylase specificity domain"/>
    <property type="match status" value="1"/>
</dbReference>
<organism evidence="5 6">
    <name type="scientific">Alkalitalea saponilacus</name>
    <dbReference type="NCBI Taxonomy" id="889453"/>
    <lineage>
        <taxon>Bacteria</taxon>
        <taxon>Pseudomonadati</taxon>
        <taxon>Bacteroidota</taxon>
        <taxon>Bacteroidia</taxon>
        <taxon>Marinilabiliales</taxon>
        <taxon>Marinilabiliaceae</taxon>
        <taxon>Alkalitalea</taxon>
    </lineage>
</organism>
<gene>
    <name evidence="5" type="ORF">SAMN03080601_03481</name>
</gene>
<evidence type="ECO:0000256" key="1">
    <source>
        <dbReference type="ARBA" id="ARBA00010923"/>
    </source>
</evidence>
<dbReference type="STRING" id="889453.SAMN03080601_03481"/>
<dbReference type="Pfam" id="PF01420">
    <property type="entry name" value="Methylase_S"/>
    <property type="match status" value="1"/>
</dbReference>
<dbReference type="Gene3D" id="3.90.220.20">
    <property type="entry name" value="DNA methylase specificity domains"/>
    <property type="match status" value="1"/>
</dbReference>
<dbReference type="InterPro" id="IPR052021">
    <property type="entry name" value="Type-I_RS_S_subunit"/>
</dbReference>
<dbReference type="PANTHER" id="PTHR30408">
    <property type="entry name" value="TYPE-1 RESTRICTION ENZYME ECOKI SPECIFICITY PROTEIN"/>
    <property type="match status" value="1"/>
</dbReference>
<dbReference type="PANTHER" id="PTHR30408:SF13">
    <property type="entry name" value="TYPE I RESTRICTION ENZYME HINDI SPECIFICITY SUBUNIT"/>
    <property type="match status" value="1"/>
</dbReference>
<keyword evidence="6" id="KW-1185">Reference proteome</keyword>
<reference evidence="5 6" key="1">
    <citation type="submission" date="2017-02" db="EMBL/GenBank/DDBJ databases">
        <authorList>
            <person name="Peterson S.W."/>
        </authorList>
    </citation>
    <scope>NUCLEOTIDE SEQUENCE [LARGE SCALE GENOMIC DNA]</scope>
    <source>
        <strain evidence="5 6">DSM 24412</strain>
    </source>
</reference>
<feature type="domain" description="Type I restriction modification DNA specificity" evidence="4">
    <location>
        <begin position="3"/>
        <end position="153"/>
    </location>
</feature>
<accession>A0A1T5HU29</accession>
<protein>
    <submittedName>
        <fullName evidence="5">Type I restriction modification DNA specificity domain-containing protein</fullName>
    </submittedName>
</protein>
<evidence type="ECO:0000313" key="6">
    <source>
        <dbReference type="Proteomes" id="UP000191055"/>
    </source>
</evidence>
<evidence type="ECO:0000256" key="2">
    <source>
        <dbReference type="ARBA" id="ARBA00022747"/>
    </source>
</evidence>
<name>A0A1T5HU29_9BACT</name>
<evidence type="ECO:0000313" key="5">
    <source>
        <dbReference type="EMBL" id="SKC24188.1"/>
    </source>
</evidence>
<dbReference type="Proteomes" id="UP000191055">
    <property type="component" value="Unassembled WGS sequence"/>
</dbReference>
<dbReference type="InterPro" id="IPR044946">
    <property type="entry name" value="Restrct_endonuc_typeI_TRD_sf"/>
</dbReference>
<evidence type="ECO:0000256" key="3">
    <source>
        <dbReference type="ARBA" id="ARBA00023125"/>
    </source>
</evidence>
<keyword evidence="2" id="KW-0680">Restriction system</keyword>
<dbReference type="KEGG" id="asx:CDL62_15320"/>
<dbReference type="GO" id="GO:0009307">
    <property type="term" value="P:DNA restriction-modification system"/>
    <property type="evidence" value="ECO:0007669"/>
    <property type="project" value="UniProtKB-KW"/>
</dbReference>
<dbReference type="InterPro" id="IPR000055">
    <property type="entry name" value="Restrct_endonuc_typeI_TRD"/>
</dbReference>
<keyword evidence="3" id="KW-0238">DNA-binding</keyword>
<proteinExistence type="inferred from homology"/>
<dbReference type="RefSeq" id="WP_079559134.1">
    <property type="nucleotide sequence ID" value="NZ_CP021904.1"/>
</dbReference>